<dbReference type="PANTHER" id="PTHR33653:SF1">
    <property type="entry name" value="RIBONUCLEASE VAPC2"/>
    <property type="match status" value="1"/>
</dbReference>
<evidence type="ECO:0000259" key="9">
    <source>
        <dbReference type="Pfam" id="PF01850"/>
    </source>
</evidence>
<comment type="function">
    <text evidence="8">Toxic component of a toxin-antitoxin (TA) system. An RNase.</text>
</comment>
<dbReference type="InterPro" id="IPR022907">
    <property type="entry name" value="VapC_family"/>
</dbReference>
<keyword evidence="11" id="KW-1185">Reference proteome</keyword>
<evidence type="ECO:0000256" key="5">
    <source>
        <dbReference type="ARBA" id="ARBA00022801"/>
    </source>
</evidence>
<evidence type="ECO:0000256" key="6">
    <source>
        <dbReference type="ARBA" id="ARBA00022842"/>
    </source>
</evidence>
<evidence type="ECO:0000313" key="10">
    <source>
        <dbReference type="EMBL" id="MDI1437202.1"/>
    </source>
</evidence>
<dbReference type="SUPFAM" id="SSF88723">
    <property type="entry name" value="PIN domain-like"/>
    <property type="match status" value="1"/>
</dbReference>
<sequence length="141" mass="15901">MKYLLDTCVLSEFAKPRPNPNVLAWLEERDEAALFLSVLTLGELQKGIEKLPNSRRKTALQEWLDHDMRERFAGRLLDVTEEIALTWGRLQGEAERRGQTLPVIDALLGATALAHGLVVVTRNETDIGRTGVRILDPWADE</sequence>
<accession>A0ABT6P9A1</accession>
<dbReference type="InterPro" id="IPR050556">
    <property type="entry name" value="Type_II_TA_system_RNase"/>
</dbReference>
<keyword evidence="5 8" id="KW-0378">Hydrolase</keyword>
<reference evidence="10 11" key="1">
    <citation type="submission" date="2023-04" db="EMBL/GenBank/DDBJ databases">
        <title>The genome sequence of Polyangium sorediatum DSM14670.</title>
        <authorList>
            <person name="Zhang X."/>
        </authorList>
    </citation>
    <scope>NUCLEOTIDE SEQUENCE [LARGE SCALE GENOMIC DNA]</scope>
    <source>
        <strain evidence="10 11">DSM 14670</strain>
    </source>
</reference>
<feature type="binding site" evidence="8">
    <location>
        <position position="6"/>
    </location>
    <ligand>
        <name>Mg(2+)</name>
        <dbReference type="ChEBI" id="CHEBI:18420"/>
    </ligand>
</feature>
<protein>
    <recommendedName>
        <fullName evidence="8">Ribonuclease VapC</fullName>
        <shortName evidence="8">RNase VapC</shortName>
        <ecNumber evidence="8">3.1.-.-</ecNumber>
    </recommendedName>
    <alternativeName>
        <fullName evidence="8">Toxin VapC</fullName>
    </alternativeName>
</protein>
<evidence type="ECO:0000313" key="11">
    <source>
        <dbReference type="Proteomes" id="UP001160301"/>
    </source>
</evidence>
<comment type="caution">
    <text evidence="10">The sequence shown here is derived from an EMBL/GenBank/DDBJ whole genome shotgun (WGS) entry which is preliminary data.</text>
</comment>
<proteinExistence type="inferred from homology"/>
<evidence type="ECO:0000256" key="4">
    <source>
        <dbReference type="ARBA" id="ARBA00022723"/>
    </source>
</evidence>
<dbReference type="RefSeq" id="WP_136973142.1">
    <property type="nucleotide sequence ID" value="NZ_JARZHI010000112.1"/>
</dbReference>
<feature type="binding site" evidence="8">
    <location>
        <position position="105"/>
    </location>
    <ligand>
        <name>Mg(2+)</name>
        <dbReference type="ChEBI" id="CHEBI:18420"/>
    </ligand>
</feature>
<keyword evidence="6 8" id="KW-0460">Magnesium</keyword>
<keyword evidence="3 8" id="KW-0540">Nuclease</keyword>
<dbReference type="Gene3D" id="3.40.50.1010">
    <property type="entry name" value="5'-nuclease"/>
    <property type="match status" value="1"/>
</dbReference>
<dbReference type="Pfam" id="PF01850">
    <property type="entry name" value="PIN"/>
    <property type="match status" value="1"/>
</dbReference>
<dbReference type="EMBL" id="JARZHI010000112">
    <property type="protein sequence ID" value="MDI1437202.1"/>
    <property type="molecule type" value="Genomic_DNA"/>
</dbReference>
<keyword evidence="4 8" id="KW-0479">Metal-binding</keyword>
<dbReference type="HAMAP" id="MF_00265">
    <property type="entry name" value="VapC_Nob1"/>
    <property type="match status" value="1"/>
</dbReference>
<dbReference type="PANTHER" id="PTHR33653">
    <property type="entry name" value="RIBONUCLEASE VAPC2"/>
    <property type="match status" value="1"/>
</dbReference>
<evidence type="ECO:0000256" key="3">
    <source>
        <dbReference type="ARBA" id="ARBA00022722"/>
    </source>
</evidence>
<dbReference type="EC" id="3.1.-.-" evidence="8"/>
<dbReference type="CDD" id="cd18746">
    <property type="entry name" value="PIN_VapC4-5_FitB-like"/>
    <property type="match status" value="1"/>
</dbReference>
<keyword evidence="2 8" id="KW-1277">Toxin-antitoxin system</keyword>
<evidence type="ECO:0000256" key="7">
    <source>
        <dbReference type="ARBA" id="ARBA00038093"/>
    </source>
</evidence>
<feature type="domain" description="PIN" evidence="9">
    <location>
        <begin position="3"/>
        <end position="124"/>
    </location>
</feature>
<comment type="similarity">
    <text evidence="7 8">Belongs to the PINc/VapC protein family.</text>
</comment>
<dbReference type="InterPro" id="IPR029060">
    <property type="entry name" value="PIN-like_dom_sf"/>
</dbReference>
<dbReference type="InterPro" id="IPR002716">
    <property type="entry name" value="PIN_dom"/>
</dbReference>
<comment type="cofactor">
    <cofactor evidence="1 8">
        <name>Mg(2+)</name>
        <dbReference type="ChEBI" id="CHEBI:18420"/>
    </cofactor>
</comment>
<evidence type="ECO:0000256" key="2">
    <source>
        <dbReference type="ARBA" id="ARBA00022649"/>
    </source>
</evidence>
<evidence type="ECO:0000256" key="8">
    <source>
        <dbReference type="HAMAP-Rule" id="MF_00265"/>
    </source>
</evidence>
<evidence type="ECO:0000256" key="1">
    <source>
        <dbReference type="ARBA" id="ARBA00001946"/>
    </source>
</evidence>
<gene>
    <name evidence="8" type="primary">vapC</name>
    <name evidence="10" type="ORF">QHF89_47285</name>
</gene>
<name>A0ABT6P9A1_9BACT</name>
<dbReference type="Proteomes" id="UP001160301">
    <property type="component" value="Unassembled WGS sequence"/>
</dbReference>
<keyword evidence="8" id="KW-0800">Toxin</keyword>
<organism evidence="10 11">
    <name type="scientific">Polyangium sorediatum</name>
    <dbReference type="NCBI Taxonomy" id="889274"/>
    <lineage>
        <taxon>Bacteria</taxon>
        <taxon>Pseudomonadati</taxon>
        <taxon>Myxococcota</taxon>
        <taxon>Polyangia</taxon>
        <taxon>Polyangiales</taxon>
        <taxon>Polyangiaceae</taxon>
        <taxon>Polyangium</taxon>
    </lineage>
</organism>